<sequence length="268" mass="29286">MAEPVAVPEGGAARRMPGVEEETAPGRGYRRLPSDQRREEIIAAAIATFSVDHDASLSDIAATAGISRTSLYRFFETRHDLVTAAFESAGDLLMEYVDDAPLEPPSLALCLRLGRFFDYIEVHATTFLGMVTWNSPMASREIQAIAQSVRDRLCATTFRVLQVTDPSPLLETAVRTWIAGVEEAAMQWLRTGHAERPQVEALLAANLGNALINAATYDPSLRELVQWWLKTEPGDGPFGHHLRAMTGTFTLGMSAAVARLLAHEPVDA</sequence>
<proteinExistence type="predicted"/>
<protein>
    <recommendedName>
        <fullName evidence="6">HTH tetR-type domain-containing protein</fullName>
    </recommendedName>
</protein>
<evidence type="ECO:0000259" key="6">
    <source>
        <dbReference type="PROSITE" id="PS50977"/>
    </source>
</evidence>
<evidence type="ECO:0000256" key="5">
    <source>
        <dbReference type="SAM" id="MobiDB-lite"/>
    </source>
</evidence>
<dbReference type="GO" id="GO:0003677">
    <property type="term" value="F:DNA binding"/>
    <property type="evidence" value="ECO:0007669"/>
    <property type="project" value="UniProtKB-UniRule"/>
</dbReference>
<dbReference type="PROSITE" id="PS50977">
    <property type="entry name" value="HTH_TETR_2"/>
    <property type="match status" value="1"/>
</dbReference>
<dbReference type="OrthoDB" id="8479950at2"/>
<dbReference type="PANTHER" id="PTHR47506:SF3">
    <property type="entry name" value="HTH-TYPE TRANSCRIPTIONAL REGULATOR LMRA"/>
    <property type="match status" value="1"/>
</dbReference>
<comment type="caution">
    <text evidence="7">The sequence shown here is derived from an EMBL/GenBank/DDBJ whole genome shotgun (WGS) entry which is preliminary data.</text>
</comment>
<gene>
    <name evidence="7" type="ORF">ACRB68_76370</name>
</gene>
<dbReference type="EMBL" id="WEGH01000006">
    <property type="protein sequence ID" value="MQY09511.1"/>
    <property type="molecule type" value="Genomic_DNA"/>
</dbReference>
<keyword evidence="1" id="KW-0805">Transcription regulation</keyword>
<keyword evidence="3" id="KW-0804">Transcription</keyword>
<dbReference type="InterPro" id="IPR009057">
    <property type="entry name" value="Homeodomain-like_sf"/>
</dbReference>
<name>A0A7K0C7S0_9ACTN</name>
<keyword evidence="2 4" id="KW-0238">DNA-binding</keyword>
<organism evidence="7 8">
    <name type="scientific">Actinomadura macrotermitis</name>
    <dbReference type="NCBI Taxonomy" id="2585200"/>
    <lineage>
        <taxon>Bacteria</taxon>
        <taxon>Bacillati</taxon>
        <taxon>Actinomycetota</taxon>
        <taxon>Actinomycetes</taxon>
        <taxon>Streptosporangiales</taxon>
        <taxon>Thermomonosporaceae</taxon>
        <taxon>Actinomadura</taxon>
    </lineage>
</organism>
<dbReference type="SUPFAM" id="SSF46689">
    <property type="entry name" value="Homeodomain-like"/>
    <property type="match status" value="1"/>
</dbReference>
<dbReference type="PANTHER" id="PTHR47506">
    <property type="entry name" value="TRANSCRIPTIONAL REGULATORY PROTEIN"/>
    <property type="match status" value="1"/>
</dbReference>
<keyword evidence="8" id="KW-1185">Reference proteome</keyword>
<evidence type="ECO:0000256" key="4">
    <source>
        <dbReference type="PROSITE-ProRule" id="PRU00335"/>
    </source>
</evidence>
<dbReference type="Pfam" id="PF21943">
    <property type="entry name" value="TetR_C_46"/>
    <property type="match status" value="1"/>
</dbReference>
<feature type="domain" description="HTH tetR-type" evidence="6">
    <location>
        <begin position="35"/>
        <end position="93"/>
    </location>
</feature>
<feature type="DNA-binding region" description="H-T-H motif" evidence="4">
    <location>
        <begin position="56"/>
        <end position="75"/>
    </location>
</feature>
<dbReference type="Proteomes" id="UP000487268">
    <property type="component" value="Unassembled WGS sequence"/>
</dbReference>
<accession>A0A7K0C7S0</accession>
<evidence type="ECO:0000256" key="3">
    <source>
        <dbReference type="ARBA" id="ARBA00023163"/>
    </source>
</evidence>
<evidence type="ECO:0000313" key="7">
    <source>
        <dbReference type="EMBL" id="MQY09511.1"/>
    </source>
</evidence>
<dbReference type="Gene3D" id="1.10.357.10">
    <property type="entry name" value="Tetracycline Repressor, domain 2"/>
    <property type="match status" value="1"/>
</dbReference>
<dbReference type="Pfam" id="PF00440">
    <property type="entry name" value="TetR_N"/>
    <property type="match status" value="1"/>
</dbReference>
<dbReference type="InterPro" id="IPR001647">
    <property type="entry name" value="HTH_TetR"/>
</dbReference>
<dbReference type="InterPro" id="IPR054129">
    <property type="entry name" value="DesT_TetR_C"/>
</dbReference>
<evidence type="ECO:0000256" key="2">
    <source>
        <dbReference type="ARBA" id="ARBA00023125"/>
    </source>
</evidence>
<dbReference type="AlphaFoldDB" id="A0A7K0C7S0"/>
<evidence type="ECO:0000256" key="1">
    <source>
        <dbReference type="ARBA" id="ARBA00023015"/>
    </source>
</evidence>
<reference evidence="7 8" key="1">
    <citation type="submission" date="2019-10" db="EMBL/GenBank/DDBJ databases">
        <title>Actinomadura rubteroloni sp. nov. and Actinomadura macrotermitis sp. nov., isolated from the gut of fungus growing-termite Macrotermes natalensis.</title>
        <authorList>
            <person name="Benndorf R."/>
            <person name="Martin K."/>
            <person name="Kuefner M."/>
            <person name="De Beer W."/>
            <person name="Kaster A.-K."/>
            <person name="Vollmers J."/>
            <person name="Poulsen M."/>
            <person name="Beemelmanns C."/>
        </authorList>
    </citation>
    <scope>NUCLEOTIDE SEQUENCE [LARGE SCALE GENOMIC DNA]</scope>
    <source>
        <strain evidence="7 8">RB68</strain>
    </source>
</reference>
<feature type="region of interest" description="Disordered" evidence="5">
    <location>
        <begin position="1"/>
        <end position="32"/>
    </location>
</feature>
<evidence type="ECO:0000313" key="8">
    <source>
        <dbReference type="Proteomes" id="UP000487268"/>
    </source>
</evidence>